<feature type="transmembrane region" description="Helical" evidence="7">
    <location>
        <begin position="38"/>
        <end position="63"/>
    </location>
</feature>
<evidence type="ECO:0000256" key="4">
    <source>
        <dbReference type="ARBA" id="ARBA00022692"/>
    </source>
</evidence>
<evidence type="ECO:0000256" key="5">
    <source>
        <dbReference type="ARBA" id="ARBA00022989"/>
    </source>
</evidence>
<dbReference type="SUPFAM" id="SSF160240">
    <property type="entry name" value="Cation efflux protein cytoplasmic domain-like"/>
    <property type="match status" value="1"/>
</dbReference>
<proteinExistence type="inferred from homology"/>
<dbReference type="GO" id="GO:0015086">
    <property type="term" value="F:cadmium ion transmembrane transporter activity"/>
    <property type="evidence" value="ECO:0007669"/>
    <property type="project" value="TreeGrafter"/>
</dbReference>
<dbReference type="RefSeq" id="WP_156231300.1">
    <property type="nucleotide sequence ID" value="NZ_CP046455.1"/>
</dbReference>
<reference evidence="10 11" key="1">
    <citation type="submission" date="2019-11" db="EMBL/GenBank/DDBJ databases">
        <title>Complete genome sequence of Corynebacterium kalinowskii 1959, a novel Corynebacterium species isolated from soil of a small paddock in Vilsendorf, Germany.</title>
        <authorList>
            <person name="Schaffert L."/>
            <person name="Ruwe M."/>
            <person name="Milse J."/>
            <person name="Hanuschka K."/>
            <person name="Ortseifen V."/>
            <person name="Droste J."/>
            <person name="Brandt D."/>
            <person name="Schlueter L."/>
            <person name="Kutter Y."/>
            <person name="Vinke S."/>
            <person name="Viehoefer P."/>
            <person name="Jacob L."/>
            <person name="Luebke N.-C."/>
            <person name="Schulte-Berndt E."/>
            <person name="Hain C."/>
            <person name="Linder M."/>
            <person name="Schmidt P."/>
            <person name="Wollenschlaeger L."/>
            <person name="Luttermann T."/>
            <person name="Thieme E."/>
            <person name="Hassa J."/>
            <person name="Haak M."/>
            <person name="Wittchen M."/>
            <person name="Mentz A."/>
            <person name="Persicke M."/>
            <person name="Busche T."/>
            <person name="Ruckert C."/>
        </authorList>
    </citation>
    <scope>NUCLEOTIDE SEQUENCE [LARGE SCALE GENOMIC DNA]</scope>
    <source>
        <strain evidence="10 11">2039</strain>
    </source>
</reference>
<dbReference type="Pfam" id="PF16916">
    <property type="entry name" value="ZT_dimer"/>
    <property type="match status" value="1"/>
</dbReference>
<feature type="transmembrane region" description="Helical" evidence="7">
    <location>
        <begin position="157"/>
        <end position="178"/>
    </location>
</feature>
<dbReference type="GO" id="GO:0015093">
    <property type="term" value="F:ferrous iron transmembrane transporter activity"/>
    <property type="evidence" value="ECO:0007669"/>
    <property type="project" value="TreeGrafter"/>
</dbReference>
<dbReference type="Pfam" id="PF01545">
    <property type="entry name" value="Cation_efflux"/>
    <property type="match status" value="1"/>
</dbReference>
<dbReference type="AlphaFoldDB" id="A0A6B8WAL1"/>
<sequence>MSHIRPLQQKKINLLERILVLTLVLLLVSTLLKTAAGIFSGSIGFYADAVACLLLLLTTLLAISRLRRTAVPQLITFGRADRSYARIFSVMFTVLSLGLITLVSWHLIDATPLQLPVPALGSAGLAWLFMFSLAVYLQRSSRYYRLEILGTGARYLWLGILTSTLILLAVALTFWTGWSWLDALIGFLQALVLLYVAYQLWTRSAATQPRVPASAEELRELKDLLHHFAEPRQISFSAIHGVRIGERLHFTVIMGVPETWTVVKAQRSADALEQEILQHFGGARVEIHLESSEVFQDPGFHQEHVTREDFRG</sequence>
<evidence type="ECO:0000313" key="11">
    <source>
        <dbReference type="Proteomes" id="UP000424462"/>
    </source>
</evidence>
<keyword evidence="4 7" id="KW-0812">Transmembrane</keyword>
<comment type="similarity">
    <text evidence="2">Belongs to the cation diffusion facilitator (CDF) transporter (TC 2.A.4) family.</text>
</comment>
<feature type="domain" description="Cation efflux protein cytoplasmic" evidence="9">
    <location>
        <begin position="215"/>
        <end position="291"/>
    </location>
</feature>
<evidence type="ECO:0000256" key="2">
    <source>
        <dbReference type="ARBA" id="ARBA00008114"/>
    </source>
</evidence>
<accession>A0A6B8WAL1</accession>
<feature type="transmembrane region" description="Helical" evidence="7">
    <location>
        <begin position="184"/>
        <end position="201"/>
    </location>
</feature>
<evidence type="ECO:0000313" key="10">
    <source>
        <dbReference type="EMBL" id="QGU07866.1"/>
    </source>
</evidence>
<dbReference type="GO" id="GO:0006882">
    <property type="term" value="P:intracellular zinc ion homeostasis"/>
    <property type="evidence" value="ECO:0007669"/>
    <property type="project" value="TreeGrafter"/>
</dbReference>
<dbReference type="Gene3D" id="3.30.70.1350">
    <property type="entry name" value="Cation efflux protein, cytoplasmic domain"/>
    <property type="match status" value="1"/>
</dbReference>
<evidence type="ECO:0000259" key="8">
    <source>
        <dbReference type="Pfam" id="PF01545"/>
    </source>
</evidence>
<feature type="transmembrane region" description="Helical" evidence="7">
    <location>
        <begin position="12"/>
        <end position="32"/>
    </location>
</feature>
<keyword evidence="11" id="KW-1185">Reference proteome</keyword>
<protein>
    <submittedName>
        <fullName evidence="10">Ferrous iron efflux protein F</fullName>
    </submittedName>
</protein>
<keyword evidence="6 7" id="KW-0472">Membrane</keyword>
<gene>
    <name evidence="10" type="ORF">COCCU_09710</name>
</gene>
<dbReference type="GO" id="GO:0015341">
    <property type="term" value="F:zinc efflux antiporter activity"/>
    <property type="evidence" value="ECO:0007669"/>
    <property type="project" value="TreeGrafter"/>
</dbReference>
<dbReference type="EMBL" id="CP046455">
    <property type="protein sequence ID" value="QGU07866.1"/>
    <property type="molecule type" value="Genomic_DNA"/>
</dbReference>
<evidence type="ECO:0000256" key="6">
    <source>
        <dbReference type="ARBA" id="ARBA00023136"/>
    </source>
</evidence>
<comment type="subcellular location">
    <subcellularLocation>
        <location evidence="1">Membrane</location>
        <topology evidence="1">Multi-pass membrane protein</topology>
    </subcellularLocation>
</comment>
<dbReference type="InterPro" id="IPR050291">
    <property type="entry name" value="CDF_Transporter"/>
</dbReference>
<dbReference type="Gene3D" id="1.20.1510.10">
    <property type="entry name" value="Cation efflux protein transmembrane domain"/>
    <property type="match status" value="1"/>
</dbReference>
<evidence type="ECO:0000259" key="9">
    <source>
        <dbReference type="Pfam" id="PF16916"/>
    </source>
</evidence>
<keyword evidence="5 7" id="KW-1133">Transmembrane helix</keyword>
<dbReference type="InterPro" id="IPR027469">
    <property type="entry name" value="Cation_efflux_TMD_sf"/>
</dbReference>
<dbReference type="PANTHER" id="PTHR43840:SF15">
    <property type="entry name" value="MITOCHONDRIAL METAL TRANSPORTER 1-RELATED"/>
    <property type="match status" value="1"/>
</dbReference>
<keyword evidence="3" id="KW-0813">Transport</keyword>
<dbReference type="SUPFAM" id="SSF161111">
    <property type="entry name" value="Cation efflux protein transmembrane domain-like"/>
    <property type="match status" value="1"/>
</dbReference>
<dbReference type="PANTHER" id="PTHR43840">
    <property type="entry name" value="MITOCHONDRIAL METAL TRANSPORTER 1-RELATED"/>
    <property type="match status" value="1"/>
</dbReference>
<organism evidence="10 11">
    <name type="scientific">Corynebacterium occultum</name>
    <dbReference type="NCBI Taxonomy" id="2675219"/>
    <lineage>
        <taxon>Bacteria</taxon>
        <taxon>Bacillati</taxon>
        <taxon>Actinomycetota</taxon>
        <taxon>Actinomycetes</taxon>
        <taxon>Mycobacteriales</taxon>
        <taxon>Corynebacteriaceae</taxon>
        <taxon>Corynebacterium</taxon>
    </lineage>
</organism>
<evidence type="ECO:0000256" key="7">
    <source>
        <dbReference type="SAM" id="Phobius"/>
    </source>
</evidence>
<name>A0A6B8WAL1_9CORY</name>
<dbReference type="Proteomes" id="UP000424462">
    <property type="component" value="Chromosome"/>
</dbReference>
<evidence type="ECO:0000256" key="1">
    <source>
        <dbReference type="ARBA" id="ARBA00004141"/>
    </source>
</evidence>
<dbReference type="InterPro" id="IPR027470">
    <property type="entry name" value="Cation_efflux_CTD"/>
</dbReference>
<evidence type="ECO:0000256" key="3">
    <source>
        <dbReference type="ARBA" id="ARBA00022448"/>
    </source>
</evidence>
<dbReference type="InterPro" id="IPR058533">
    <property type="entry name" value="Cation_efflux_TM"/>
</dbReference>
<feature type="transmembrane region" description="Helical" evidence="7">
    <location>
        <begin position="84"/>
        <end position="107"/>
    </location>
</feature>
<dbReference type="InterPro" id="IPR036837">
    <property type="entry name" value="Cation_efflux_CTD_sf"/>
</dbReference>
<feature type="transmembrane region" description="Helical" evidence="7">
    <location>
        <begin position="119"/>
        <end position="137"/>
    </location>
</feature>
<feature type="domain" description="Cation efflux protein transmembrane" evidence="8">
    <location>
        <begin position="20"/>
        <end position="201"/>
    </location>
</feature>
<dbReference type="GO" id="GO:0005886">
    <property type="term" value="C:plasma membrane"/>
    <property type="evidence" value="ECO:0007669"/>
    <property type="project" value="TreeGrafter"/>
</dbReference>
<dbReference type="KEGG" id="cok:COCCU_09710"/>